<keyword evidence="4" id="KW-0547">Nucleotide-binding</keyword>
<dbReference type="eggNOG" id="COG0489">
    <property type="taxonomic scope" value="Bacteria"/>
</dbReference>
<keyword evidence="14" id="KW-1185">Reference proteome</keyword>
<dbReference type="Pfam" id="PF13614">
    <property type="entry name" value="AAA_31"/>
    <property type="match status" value="1"/>
</dbReference>
<sequence>MTIPLIKRYLIALDRYKFIGIGVFALITGGSGVVAIMPSPPSAVSYEGWGDLSVTTPQIFSQTGEQIKQVGTQGLTKENLLQENVIKATAIAVGGNPKEIIENVEWKSDKSGKDGEASIPSIIRVIYTDDDPEQAVKTVEVLMQKIIEQSRLINTGRLQAIIDSIETRSAEAEEELKQAQEELETFNRIEGAALALAEDNSLLAQISANQQQQRQLQQTLEGIESQMASLQRRLGLTADQAYTNSALSADPTIAGLRGQLQQIETQEELLKSQGYKDQHPNVQELQRQQRTYEAMLARRAAEVIQGNSGGEALTPPQIRADSSLDPARKQLADTLVSLSTQRDTLQDQLETTKRIGQELLQDYQQIPTRQLEQVRLQQQFQLKQNFYNTLQSKLIDAKAAEAETVSYLSVSQPPGVQKKGGKESTNPIVILAGGTFVGLVAAAGVILILAILDSKLYAAKEIQQLLAQHDVPVLAELPVVMSIDPDLGQTGILLKSSSPYLEVYERFRSKLCSGEHKSLKVVLIASTVKGEGKSTTAYNLAIASAHAGKRTLLIEADLRSPSQAHFHHVTPEPEAKTQPLPYYGSKSACIQLAPNIQNLYIVPSPGPQKQAAAILESREFQQLIRDARNRFDFVVIDSPALSLSNDTLLLEPLADGMVLVTRPGYSEKSILNLAAQELTETEPSPLLGAIINGADTSIPVNATEVEEDIELEYEDEDEDAFEDEELEEEQEEPIPTGATRS</sequence>
<dbReference type="eggNOG" id="COG3206">
    <property type="taxonomic scope" value="Bacteria"/>
</dbReference>
<proteinExistence type="inferred from homology"/>
<evidence type="ECO:0000256" key="8">
    <source>
        <dbReference type="ARBA" id="ARBA00051245"/>
    </source>
</evidence>
<keyword evidence="3" id="KW-0808">Transferase</keyword>
<evidence type="ECO:0000256" key="4">
    <source>
        <dbReference type="ARBA" id="ARBA00022741"/>
    </source>
</evidence>
<evidence type="ECO:0000256" key="9">
    <source>
        <dbReference type="SAM" id="Coils"/>
    </source>
</evidence>
<evidence type="ECO:0000256" key="2">
    <source>
        <dbReference type="ARBA" id="ARBA00011903"/>
    </source>
</evidence>
<feature type="domain" description="AAA" evidence="12">
    <location>
        <begin position="520"/>
        <end position="659"/>
    </location>
</feature>
<dbReference type="Gene3D" id="3.40.50.300">
    <property type="entry name" value="P-loop containing nucleotide triphosphate hydrolases"/>
    <property type="match status" value="1"/>
</dbReference>
<dbReference type="AlphaFoldDB" id="B4VKF1"/>
<evidence type="ECO:0000256" key="5">
    <source>
        <dbReference type="ARBA" id="ARBA00022777"/>
    </source>
</evidence>
<dbReference type="Proteomes" id="UP000003835">
    <property type="component" value="Unassembled WGS sequence"/>
</dbReference>
<evidence type="ECO:0000256" key="10">
    <source>
        <dbReference type="SAM" id="MobiDB-lite"/>
    </source>
</evidence>
<dbReference type="InterPro" id="IPR050445">
    <property type="entry name" value="Bact_polysacc_biosynth/exp"/>
</dbReference>
<keyword evidence="6" id="KW-0067">ATP-binding</keyword>
<feature type="region of interest" description="Disordered" evidence="10">
    <location>
        <begin position="702"/>
        <end position="741"/>
    </location>
</feature>
<dbReference type="SUPFAM" id="SSF52540">
    <property type="entry name" value="P-loop containing nucleoside triphosphate hydrolases"/>
    <property type="match status" value="1"/>
</dbReference>
<accession>B4VKF1</accession>
<dbReference type="CDD" id="cd05387">
    <property type="entry name" value="BY-kinase"/>
    <property type="match status" value="1"/>
</dbReference>
<feature type="compositionally biased region" description="Acidic residues" evidence="10">
    <location>
        <begin position="704"/>
        <end position="732"/>
    </location>
</feature>
<dbReference type="InterPro" id="IPR005702">
    <property type="entry name" value="Wzc-like_C"/>
</dbReference>
<dbReference type="GO" id="GO:0005886">
    <property type="term" value="C:plasma membrane"/>
    <property type="evidence" value="ECO:0007669"/>
    <property type="project" value="TreeGrafter"/>
</dbReference>
<evidence type="ECO:0000313" key="13">
    <source>
        <dbReference type="EMBL" id="EDX77633.1"/>
    </source>
</evidence>
<dbReference type="PANTHER" id="PTHR32309">
    <property type="entry name" value="TYROSINE-PROTEIN KINASE"/>
    <property type="match status" value="1"/>
</dbReference>
<organism evidence="13 14">
    <name type="scientific">Coleofasciculus chthonoplastes PCC 7420</name>
    <dbReference type="NCBI Taxonomy" id="118168"/>
    <lineage>
        <taxon>Bacteria</taxon>
        <taxon>Bacillati</taxon>
        <taxon>Cyanobacteriota</taxon>
        <taxon>Cyanophyceae</taxon>
        <taxon>Coleofasciculales</taxon>
        <taxon>Coleofasciculaceae</taxon>
        <taxon>Coleofasciculus</taxon>
    </lineage>
</organism>
<evidence type="ECO:0000256" key="6">
    <source>
        <dbReference type="ARBA" id="ARBA00022840"/>
    </source>
</evidence>
<feature type="coiled-coil region" evidence="9">
    <location>
        <begin position="162"/>
        <end position="273"/>
    </location>
</feature>
<comment type="catalytic activity">
    <reaction evidence="8">
        <text>L-tyrosyl-[protein] + ATP = O-phospho-L-tyrosyl-[protein] + ADP + H(+)</text>
        <dbReference type="Rhea" id="RHEA:10596"/>
        <dbReference type="Rhea" id="RHEA-COMP:10136"/>
        <dbReference type="Rhea" id="RHEA-COMP:20101"/>
        <dbReference type="ChEBI" id="CHEBI:15378"/>
        <dbReference type="ChEBI" id="CHEBI:30616"/>
        <dbReference type="ChEBI" id="CHEBI:46858"/>
        <dbReference type="ChEBI" id="CHEBI:61978"/>
        <dbReference type="ChEBI" id="CHEBI:456216"/>
        <dbReference type="EC" id="2.7.10.2"/>
    </reaction>
</comment>
<reference evidence="13 14" key="1">
    <citation type="submission" date="2008-07" db="EMBL/GenBank/DDBJ databases">
        <authorList>
            <person name="Tandeau de Marsac N."/>
            <person name="Ferriera S."/>
            <person name="Johnson J."/>
            <person name="Kravitz S."/>
            <person name="Beeson K."/>
            <person name="Sutton G."/>
            <person name="Rogers Y.-H."/>
            <person name="Friedman R."/>
            <person name="Frazier M."/>
            <person name="Venter J.C."/>
        </authorList>
    </citation>
    <scope>NUCLEOTIDE SEQUENCE [LARGE SCALE GENOMIC DNA]</scope>
    <source>
        <strain evidence="13 14">PCC 7420</strain>
    </source>
</reference>
<keyword evidence="11" id="KW-1133">Transmembrane helix</keyword>
<dbReference type="GO" id="GO:0004713">
    <property type="term" value="F:protein tyrosine kinase activity"/>
    <property type="evidence" value="ECO:0007669"/>
    <property type="project" value="TreeGrafter"/>
</dbReference>
<dbReference type="PANTHER" id="PTHR32309:SF13">
    <property type="entry name" value="FERRIC ENTEROBACTIN TRANSPORT PROTEIN FEPE"/>
    <property type="match status" value="1"/>
</dbReference>
<dbReference type="EMBL" id="DS989843">
    <property type="protein sequence ID" value="EDX77633.1"/>
    <property type="molecule type" value="Genomic_DNA"/>
</dbReference>
<dbReference type="EC" id="2.7.10.2" evidence="2"/>
<comment type="similarity">
    <text evidence="1">Belongs to the CpsD/CapB family.</text>
</comment>
<evidence type="ECO:0000259" key="12">
    <source>
        <dbReference type="Pfam" id="PF13614"/>
    </source>
</evidence>
<evidence type="ECO:0000256" key="1">
    <source>
        <dbReference type="ARBA" id="ARBA00007316"/>
    </source>
</evidence>
<keyword evidence="11" id="KW-0812">Transmembrane</keyword>
<dbReference type="InterPro" id="IPR025669">
    <property type="entry name" value="AAA_dom"/>
</dbReference>
<evidence type="ECO:0000256" key="7">
    <source>
        <dbReference type="ARBA" id="ARBA00023137"/>
    </source>
</evidence>
<dbReference type="RefSeq" id="WP_006098894.1">
    <property type="nucleotide sequence ID" value="NZ_DS989843.1"/>
</dbReference>
<dbReference type="STRING" id="118168.MC7420_2957"/>
<feature type="transmembrane region" description="Helical" evidence="11">
    <location>
        <begin position="428"/>
        <end position="452"/>
    </location>
</feature>
<dbReference type="HOGENOM" id="CLU_009912_2_2_3"/>
<protein>
    <recommendedName>
        <fullName evidence="2">non-specific protein-tyrosine kinase</fullName>
        <ecNumber evidence="2">2.7.10.2</ecNumber>
    </recommendedName>
</protein>
<keyword evidence="5" id="KW-0418">Kinase</keyword>
<keyword evidence="7" id="KW-0829">Tyrosine-protein kinase</keyword>
<name>B4VKF1_9CYAN</name>
<dbReference type="InterPro" id="IPR027417">
    <property type="entry name" value="P-loop_NTPase"/>
</dbReference>
<evidence type="ECO:0000313" key="14">
    <source>
        <dbReference type="Proteomes" id="UP000003835"/>
    </source>
</evidence>
<evidence type="ECO:0000256" key="11">
    <source>
        <dbReference type="SAM" id="Phobius"/>
    </source>
</evidence>
<keyword evidence="9" id="KW-0175">Coiled coil</keyword>
<dbReference type="OrthoDB" id="9758283at2"/>
<gene>
    <name evidence="13" type="ORF">MC7420_2957</name>
</gene>
<evidence type="ECO:0000256" key="3">
    <source>
        <dbReference type="ARBA" id="ARBA00022679"/>
    </source>
</evidence>
<feature type="transmembrane region" description="Helical" evidence="11">
    <location>
        <begin position="16"/>
        <end position="37"/>
    </location>
</feature>
<keyword evidence="11" id="KW-0472">Membrane</keyword>